<feature type="domain" description="AP2/ERF" evidence="7">
    <location>
        <begin position="3"/>
        <end position="61"/>
    </location>
</feature>
<dbReference type="Gene3D" id="3.30.730.10">
    <property type="entry name" value="AP2/ERF domain"/>
    <property type="match status" value="1"/>
</dbReference>
<gene>
    <name evidence="8" type="ORF">SORBI_3007G107400</name>
</gene>
<sequence length="197" mass="21563">MKRCRGVYERQPGRWAAEFRSHRLKARHWIGTFATEDEAKAAYDDFERQFFPARRCGLPVPLPALERGGGRAAGGVQRASNPHRQRHPHPPDKRQIVLALAATGIMLPPLPSAPASAPCISNPTSATPQRPLVPPPPFENNAEPHGDAVPSVHSFWADEPADEDLIGLADLGHLPLPFSDGSMDFDPDDLSLFDGFL</sequence>
<dbReference type="InterPro" id="IPR050913">
    <property type="entry name" value="AP2/ERF_ERF"/>
</dbReference>
<protein>
    <recommendedName>
        <fullName evidence="7">AP2/ERF domain-containing protein</fullName>
    </recommendedName>
</protein>
<dbReference type="EMBL" id="CM000766">
    <property type="protein sequence ID" value="KXG24987.1"/>
    <property type="molecule type" value="Genomic_DNA"/>
</dbReference>
<evidence type="ECO:0000256" key="5">
    <source>
        <dbReference type="ARBA" id="ARBA00023242"/>
    </source>
</evidence>
<dbReference type="OMA" id="QWLGTFP"/>
<organism evidence="8 9">
    <name type="scientific">Sorghum bicolor</name>
    <name type="common">Sorghum</name>
    <name type="synonym">Sorghum vulgare</name>
    <dbReference type="NCBI Taxonomy" id="4558"/>
    <lineage>
        <taxon>Eukaryota</taxon>
        <taxon>Viridiplantae</taxon>
        <taxon>Streptophyta</taxon>
        <taxon>Embryophyta</taxon>
        <taxon>Tracheophyta</taxon>
        <taxon>Spermatophyta</taxon>
        <taxon>Magnoliopsida</taxon>
        <taxon>Liliopsida</taxon>
        <taxon>Poales</taxon>
        <taxon>Poaceae</taxon>
        <taxon>PACMAD clade</taxon>
        <taxon>Panicoideae</taxon>
        <taxon>Andropogonodae</taxon>
        <taxon>Andropogoneae</taxon>
        <taxon>Sorghinae</taxon>
        <taxon>Sorghum</taxon>
    </lineage>
</organism>
<evidence type="ECO:0000256" key="4">
    <source>
        <dbReference type="ARBA" id="ARBA00023163"/>
    </source>
</evidence>
<reference evidence="8 9" key="1">
    <citation type="journal article" date="2009" name="Nature">
        <title>The Sorghum bicolor genome and the diversification of grasses.</title>
        <authorList>
            <person name="Paterson A.H."/>
            <person name="Bowers J.E."/>
            <person name="Bruggmann R."/>
            <person name="Dubchak I."/>
            <person name="Grimwood J."/>
            <person name="Gundlach H."/>
            <person name="Haberer G."/>
            <person name="Hellsten U."/>
            <person name="Mitros T."/>
            <person name="Poliakov A."/>
            <person name="Schmutz J."/>
            <person name="Spannagl M."/>
            <person name="Tang H."/>
            <person name="Wang X."/>
            <person name="Wicker T."/>
            <person name="Bharti A.K."/>
            <person name="Chapman J."/>
            <person name="Feltus F.A."/>
            <person name="Gowik U."/>
            <person name="Grigoriev I.V."/>
            <person name="Lyons E."/>
            <person name="Maher C.A."/>
            <person name="Martis M."/>
            <person name="Narechania A."/>
            <person name="Otillar R.P."/>
            <person name="Penning B.W."/>
            <person name="Salamov A.A."/>
            <person name="Wang Y."/>
            <person name="Zhang L."/>
            <person name="Carpita N.C."/>
            <person name="Freeling M."/>
            <person name="Gingle A.R."/>
            <person name="Hash C.T."/>
            <person name="Keller B."/>
            <person name="Klein P."/>
            <person name="Kresovich S."/>
            <person name="McCann M.C."/>
            <person name="Ming R."/>
            <person name="Peterson D.G."/>
            <person name="Mehboob-ur-Rahman"/>
            <person name="Ware D."/>
            <person name="Westhoff P."/>
            <person name="Mayer K.F."/>
            <person name="Messing J."/>
            <person name="Rokhsar D.S."/>
        </authorList>
    </citation>
    <scope>NUCLEOTIDE SEQUENCE [LARGE SCALE GENOMIC DNA]</scope>
    <source>
        <strain evidence="9">cv. BTx623</strain>
    </source>
</reference>
<feature type="region of interest" description="Disordered" evidence="6">
    <location>
        <begin position="67"/>
        <end position="91"/>
    </location>
</feature>
<dbReference type="InterPro" id="IPR016177">
    <property type="entry name" value="DNA-bd_dom_sf"/>
</dbReference>
<dbReference type="InterPro" id="IPR001471">
    <property type="entry name" value="AP2/ERF_dom"/>
</dbReference>
<dbReference type="SUPFAM" id="SSF54171">
    <property type="entry name" value="DNA-binding domain"/>
    <property type="match status" value="1"/>
</dbReference>
<evidence type="ECO:0000256" key="6">
    <source>
        <dbReference type="SAM" id="MobiDB-lite"/>
    </source>
</evidence>
<proteinExistence type="predicted"/>
<dbReference type="Proteomes" id="UP000000768">
    <property type="component" value="Chromosome 7"/>
</dbReference>
<dbReference type="STRING" id="4558.A0A1B6PH91"/>
<dbReference type="PANTHER" id="PTHR31194:SF189">
    <property type="entry name" value="AP2_ERF DOMAIN-CONTAINING PROTEIN"/>
    <property type="match status" value="1"/>
</dbReference>
<keyword evidence="5" id="KW-0539">Nucleus</keyword>
<evidence type="ECO:0000256" key="2">
    <source>
        <dbReference type="ARBA" id="ARBA00023015"/>
    </source>
</evidence>
<evidence type="ECO:0000256" key="3">
    <source>
        <dbReference type="ARBA" id="ARBA00023125"/>
    </source>
</evidence>
<evidence type="ECO:0000313" key="8">
    <source>
        <dbReference type="EMBL" id="KXG24987.1"/>
    </source>
</evidence>
<reference evidence="9" key="2">
    <citation type="journal article" date="2018" name="Plant J.">
        <title>The Sorghum bicolor reference genome: improved assembly, gene annotations, a transcriptome atlas, and signatures of genome organization.</title>
        <authorList>
            <person name="McCormick R.F."/>
            <person name="Truong S.K."/>
            <person name="Sreedasyam A."/>
            <person name="Jenkins J."/>
            <person name="Shu S."/>
            <person name="Sims D."/>
            <person name="Kennedy M."/>
            <person name="Amirebrahimi M."/>
            <person name="Weers B.D."/>
            <person name="McKinley B."/>
            <person name="Mattison A."/>
            <person name="Morishige D.T."/>
            <person name="Grimwood J."/>
            <person name="Schmutz J."/>
            <person name="Mullet J.E."/>
        </authorList>
    </citation>
    <scope>NUCLEOTIDE SEQUENCE [LARGE SCALE GENOMIC DNA]</scope>
    <source>
        <strain evidence="9">cv. BTx623</strain>
    </source>
</reference>
<dbReference type="AlphaFoldDB" id="A0A1B6PH91"/>
<comment type="subcellular location">
    <subcellularLocation>
        <location evidence="1">Nucleus</location>
    </subcellularLocation>
</comment>
<keyword evidence="9" id="KW-1185">Reference proteome</keyword>
<keyword evidence="4" id="KW-0804">Transcription</keyword>
<dbReference type="PROSITE" id="PS51032">
    <property type="entry name" value="AP2_ERF"/>
    <property type="match status" value="1"/>
</dbReference>
<keyword evidence="3" id="KW-0238">DNA-binding</keyword>
<dbReference type="eggNOG" id="ENOG502R3NZ">
    <property type="taxonomic scope" value="Eukaryota"/>
</dbReference>
<dbReference type="GO" id="GO:0003700">
    <property type="term" value="F:DNA-binding transcription factor activity"/>
    <property type="evidence" value="ECO:0007669"/>
    <property type="project" value="InterPro"/>
</dbReference>
<dbReference type="GO" id="GO:0005634">
    <property type="term" value="C:nucleus"/>
    <property type="evidence" value="ECO:0007669"/>
    <property type="project" value="UniProtKB-SubCell"/>
</dbReference>
<name>A0A1B6PH91_SORBI</name>
<dbReference type="SMART" id="SM00380">
    <property type="entry name" value="AP2"/>
    <property type="match status" value="1"/>
</dbReference>
<dbReference type="Gramene" id="KXG24987">
    <property type="protein sequence ID" value="KXG24987"/>
    <property type="gene ID" value="SORBI_3007G107400"/>
</dbReference>
<dbReference type="PANTHER" id="PTHR31194">
    <property type="entry name" value="SHN SHINE , DNA BINDING / TRANSCRIPTION FACTOR"/>
    <property type="match status" value="1"/>
</dbReference>
<dbReference type="InterPro" id="IPR036955">
    <property type="entry name" value="AP2/ERF_dom_sf"/>
</dbReference>
<dbReference type="InParanoid" id="A0A1B6PH91"/>
<evidence type="ECO:0000259" key="7">
    <source>
        <dbReference type="PROSITE" id="PS51032"/>
    </source>
</evidence>
<keyword evidence="2" id="KW-0805">Transcription regulation</keyword>
<dbReference type="GO" id="GO:0003677">
    <property type="term" value="F:DNA binding"/>
    <property type="evidence" value="ECO:0007669"/>
    <property type="project" value="UniProtKB-KW"/>
</dbReference>
<accession>A0A1B6PH91</accession>
<evidence type="ECO:0000313" key="9">
    <source>
        <dbReference type="Proteomes" id="UP000000768"/>
    </source>
</evidence>
<evidence type="ECO:0000256" key="1">
    <source>
        <dbReference type="ARBA" id="ARBA00004123"/>
    </source>
</evidence>